<dbReference type="RefSeq" id="WP_067754328.1">
    <property type="nucleotide sequence ID" value="NZ_LT907988.1"/>
</dbReference>
<feature type="transmembrane region" description="Helical" evidence="8">
    <location>
        <begin position="233"/>
        <end position="255"/>
    </location>
</feature>
<evidence type="ECO:0000256" key="5">
    <source>
        <dbReference type="ARBA" id="ARBA00022692"/>
    </source>
</evidence>
<feature type="transmembrane region" description="Helical" evidence="8">
    <location>
        <begin position="177"/>
        <end position="198"/>
    </location>
</feature>
<sequence length="314" mass="32997">MSAVLLSVVPIFVLILLGWVLAKARILKAGADAVLGELVFKIALPVLIFRTFAHANLGEASAVKLWAAYFIGVIVTWTAGTFIARRFFKRDAKVGVIAGLSGAFANNVFIGLPLVDSFVGPDGLVALSLLIAVHLPLMMMAGLILMERAAAKEDGTASQGVVAVGRLVVRNLVRSPLVIAVVVGLLFNLLGFSLPRIASAVIDPIAQVAGPLALLSIGMTLEKYSLRGELNLAAMSTSFKLLLLPAVVLAASWALALPRDWAMALVLNASIPTGVNAWLVAERFKAGQSLAASTITLTTLLGVVTVSLWAWGLQ</sequence>
<feature type="transmembrane region" description="Helical" evidence="8">
    <location>
        <begin position="204"/>
        <end position="221"/>
    </location>
</feature>
<dbReference type="GO" id="GO:0055085">
    <property type="term" value="P:transmembrane transport"/>
    <property type="evidence" value="ECO:0007669"/>
    <property type="project" value="InterPro"/>
</dbReference>
<keyword evidence="4" id="KW-1003">Cell membrane</keyword>
<dbReference type="PANTHER" id="PTHR36838:SF3">
    <property type="entry name" value="TRANSPORTER AUXIN EFFLUX CARRIER EC FAMILY"/>
    <property type="match status" value="1"/>
</dbReference>
<name>A0A1C3K2P4_9BURK</name>
<dbReference type="EMBL" id="FLRC01000022">
    <property type="protein sequence ID" value="SBT25773.1"/>
    <property type="molecule type" value="Genomic_DNA"/>
</dbReference>
<evidence type="ECO:0000256" key="3">
    <source>
        <dbReference type="ARBA" id="ARBA00022448"/>
    </source>
</evidence>
<comment type="subcellular location">
    <subcellularLocation>
        <location evidence="1">Cell membrane</location>
        <topology evidence="1">Multi-pass membrane protein</topology>
    </subcellularLocation>
</comment>
<dbReference type="KEGG" id="odi:ODI_R3865"/>
<dbReference type="OrthoDB" id="3435874at2"/>
<keyword evidence="7 8" id="KW-0472">Membrane</keyword>
<accession>A0A1C3K2P4</accession>
<gene>
    <name evidence="9" type="ORF">ODI_01400</name>
    <name evidence="10" type="ORF">ODI_R3865</name>
</gene>
<evidence type="ECO:0000256" key="1">
    <source>
        <dbReference type="ARBA" id="ARBA00004651"/>
    </source>
</evidence>
<evidence type="ECO:0000313" key="11">
    <source>
        <dbReference type="Proteomes" id="UP000078558"/>
    </source>
</evidence>
<keyword evidence="6 8" id="KW-1133">Transmembrane helix</keyword>
<feature type="transmembrane region" description="Helical" evidence="8">
    <location>
        <begin position="127"/>
        <end position="146"/>
    </location>
</feature>
<feature type="transmembrane region" description="Helical" evidence="8">
    <location>
        <begin position="6"/>
        <end position="22"/>
    </location>
</feature>
<feature type="transmembrane region" description="Helical" evidence="8">
    <location>
        <begin position="96"/>
        <end position="115"/>
    </location>
</feature>
<keyword evidence="11" id="KW-1185">Reference proteome</keyword>
<dbReference type="Pfam" id="PF03547">
    <property type="entry name" value="Mem_trans"/>
    <property type="match status" value="1"/>
</dbReference>
<evidence type="ECO:0000256" key="4">
    <source>
        <dbReference type="ARBA" id="ARBA00022475"/>
    </source>
</evidence>
<dbReference type="Gene3D" id="1.20.1530.20">
    <property type="match status" value="1"/>
</dbReference>
<dbReference type="AlphaFoldDB" id="A0A1C3K2P4"/>
<dbReference type="EMBL" id="LT907988">
    <property type="protein sequence ID" value="SOE52022.1"/>
    <property type="molecule type" value="Genomic_DNA"/>
</dbReference>
<keyword evidence="5 8" id="KW-0812">Transmembrane</keyword>
<reference evidence="9 11" key="1">
    <citation type="submission" date="2016-06" db="EMBL/GenBank/DDBJ databases">
        <authorList>
            <person name="Kjaerup R.B."/>
            <person name="Dalgaard T.S."/>
            <person name="Juul-Madsen H.R."/>
        </authorList>
    </citation>
    <scope>NUCLEOTIDE SEQUENCE [LARGE SCALE GENOMIC DNA]</scope>
    <source>
        <strain evidence="9">Orrdi1</strain>
    </source>
</reference>
<evidence type="ECO:0000313" key="10">
    <source>
        <dbReference type="EMBL" id="SOE52022.1"/>
    </source>
</evidence>
<feature type="transmembrane region" description="Helical" evidence="8">
    <location>
        <begin position="34"/>
        <end position="53"/>
    </location>
</feature>
<keyword evidence="3" id="KW-0813">Transport</keyword>
<evidence type="ECO:0000256" key="8">
    <source>
        <dbReference type="SAM" id="Phobius"/>
    </source>
</evidence>
<dbReference type="PANTHER" id="PTHR36838">
    <property type="entry name" value="AUXIN EFFLUX CARRIER FAMILY PROTEIN"/>
    <property type="match status" value="1"/>
</dbReference>
<comment type="similarity">
    <text evidence="2">Belongs to the auxin efflux carrier (TC 2.A.69) family.</text>
</comment>
<organism evidence="9 11">
    <name type="scientific">Orrella dioscoreae</name>
    <dbReference type="NCBI Taxonomy" id="1851544"/>
    <lineage>
        <taxon>Bacteria</taxon>
        <taxon>Pseudomonadati</taxon>
        <taxon>Pseudomonadota</taxon>
        <taxon>Betaproteobacteria</taxon>
        <taxon>Burkholderiales</taxon>
        <taxon>Alcaligenaceae</taxon>
        <taxon>Orrella</taxon>
    </lineage>
</organism>
<feature type="transmembrane region" description="Helical" evidence="8">
    <location>
        <begin position="261"/>
        <end position="281"/>
    </location>
</feature>
<dbReference type="InterPro" id="IPR038770">
    <property type="entry name" value="Na+/solute_symporter_sf"/>
</dbReference>
<feature type="transmembrane region" description="Helical" evidence="8">
    <location>
        <begin position="290"/>
        <end position="311"/>
    </location>
</feature>
<feature type="transmembrane region" description="Helical" evidence="8">
    <location>
        <begin position="65"/>
        <end position="84"/>
    </location>
</feature>
<evidence type="ECO:0000256" key="7">
    <source>
        <dbReference type="ARBA" id="ARBA00023136"/>
    </source>
</evidence>
<reference evidence="10 11" key="2">
    <citation type="submission" date="2017-08" db="EMBL/GenBank/DDBJ databases">
        <authorList>
            <person name="de Groot N.N."/>
        </authorList>
    </citation>
    <scope>NUCLEOTIDE SEQUENCE [LARGE SCALE GENOMIC DNA]</scope>
    <source>
        <strain evidence="10">Orrdi1</strain>
    </source>
</reference>
<protein>
    <submittedName>
        <fullName evidence="9">Transporter</fullName>
    </submittedName>
</protein>
<evidence type="ECO:0000256" key="6">
    <source>
        <dbReference type="ARBA" id="ARBA00022989"/>
    </source>
</evidence>
<evidence type="ECO:0000256" key="2">
    <source>
        <dbReference type="ARBA" id="ARBA00010145"/>
    </source>
</evidence>
<dbReference type="Proteomes" id="UP000078558">
    <property type="component" value="Chromosome I"/>
</dbReference>
<evidence type="ECO:0000313" key="9">
    <source>
        <dbReference type="EMBL" id="SBT25773.1"/>
    </source>
</evidence>
<dbReference type="InterPro" id="IPR004776">
    <property type="entry name" value="Mem_transp_PIN-like"/>
</dbReference>
<proteinExistence type="inferred from homology"/>
<dbReference type="STRING" id="1851544.ODI_01400"/>
<dbReference type="GO" id="GO:0005886">
    <property type="term" value="C:plasma membrane"/>
    <property type="evidence" value="ECO:0007669"/>
    <property type="project" value="UniProtKB-SubCell"/>
</dbReference>